<evidence type="ECO:0000256" key="2">
    <source>
        <dbReference type="PROSITE-ProRule" id="PRU00335"/>
    </source>
</evidence>
<dbReference type="GO" id="GO:0003677">
    <property type="term" value="F:DNA binding"/>
    <property type="evidence" value="ECO:0007669"/>
    <property type="project" value="UniProtKB-UniRule"/>
</dbReference>
<keyword evidence="5" id="KW-1185">Reference proteome</keyword>
<dbReference type="InterPro" id="IPR001647">
    <property type="entry name" value="HTH_TetR"/>
</dbReference>
<proteinExistence type="predicted"/>
<dbReference type="Gene3D" id="1.10.357.10">
    <property type="entry name" value="Tetracycline Repressor, domain 2"/>
    <property type="match status" value="1"/>
</dbReference>
<dbReference type="EMBL" id="MWWR01000002">
    <property type="protein sequence ID" value="OZG53333.1"/>
    <property type="molecule type" value="Genomic_DNA"/>
</dbReference>
<reference evidence="4 5" key="1">
    <citation type="journal article" date="2017" name="BMC Genomics">
        <title>Comparative genomic and phylogenomic analyses of the Bifidobacteriaceae family.</title>
        <authorList>
            <person name="Lugli G.A."/>
            <person name="Milani C."/>
            <person name="Turroni F."/>
            <person name="Duranti S."/>
            <person name="Mancabelli L."/>
            <person name="Mangifesta M."/>
            <person name="Ferrario C."/>
            <person name="Modesto M."/>
            <person name="Mattarelli P."/>
            <person name="Jiri K."/>
            <person name="van Sinderen D."/>
            <person name="Ventura M."/>
        </authorList>
    </citation>
    <scope>NUCLEOTIDE SEQUENCE [LARGE SCALE GENOMIC DNA]</scope>
    <source>
        <strain evidence="4 5">DSM 24742</strain>
    </source>
</reference>
<feature type="domain" description="HTH tetR-type" evidence="3">
    <location>
        <begin position="25"/>
        <end position="85"/>
    </location>
</feature>
<gene>
    <name evidence="4" type="ORF">PSRA_0140</name>
</gene>
<name>A0A261F2P0_9BIFI</name>
<evidence type="ECO:0000313" key="4">
    <source>
        <dbReference type="EMBL" id="OZG53333.1"/>
    </source>
</evidence>
<comment type="caution">
    <text evidence="4">The sequence shown here is derived from an EMBL/GenBank/DDBJ whole genome shotgun (WGS) entry which is preliminary data.</text>
</comment>
<accession>A0A261F2P0</accession>
<keyword evidence="1 2" id="KW-0238">DNA-binding</keyword>
<evidence type="ECO:0000256" key="1">
    <source>
        <dbReference type="ARBA" id="ARBA00023125"/>
    </source>
</evidence>
<sequence length="216" mass="24493">MRPNERRRYVVKNRYCAGNANRNAARSVALLNDALAVLLNELPFPQITVTMLTRRADLARNTFYAHFSSTDNLLEEFIGAVLERTRATMLEAADDMNPRHPGSFLRRLIEAVDRDRTLLLTHVFVDDQQNRACLSSAVRGGLIPICVDILDARNPGHRGELALYAEFLVDLTMDVVGHYLHGALPQTTQEMVTQLTQIYMAAFALYLMPHGWVRKR</sequence>
<feature type="DNA-binding region" description="H-T-H motif" evidence="2">
    <location>
        <begin position="48"/>
        <end position="67"/>
    </location>
</feature>
<dbReference type="SUPFAM" id="SSF46689">
    <property type="entry name" value="Homeodomain-like"/>
    <property type="match status" value="1"/>
</dbReference>
<dbReference type="Proteomes" id="UP000216725">
    <property type="component" value="Unassembled WGS sequence"/>
</dbReference>
<protein>
    <recommendedName>
        <fullName evidence="3">HTH tetR-type domain-containing protein</fullName>
    </recommendedName>
</protein>
<dbReference type="PROSITE" id="PS50977">
    <property type="entry name" value="HTH_TETR_2"/>
    <property type="match status" value="1"/>
</dbReference>
<evidence type="ECO:0000313" key="5">
    <source>
        <dbReference type="Proteomes" id="UP000216725"/>
    </source>
</evidence>
<dbReference type="Pfam" id="PF00440">
    <property type="entry name" value="TetR_N"/>
    <property type="match status" value="1"/>
</dbReference>
<evidence type="ECO:0000259" key="3">
    <source>
        <dbReference type="PROSITE" id="PS50977"/>
    </source>
</evidence>
<dbReference type="AlphaFoldDB" id="A0A261F2P0"/>
<organism evidence="4 5">
    <name type="scientific">Pseudoscardovia radai</name>
    <dbReference type="NCBI Taxonomy" id="987066"/>
    <lineage>
        <taxon>Bacteria</taxon>
        <taxon>Bacillati</taxon>
        <taxon>Actinomycetota</taxon>
        <taxon>Actinomycetes</taxon>
        <taxon>Bifidobacteriales</taxon>
        <taxon>Bifidobacteriaceae</taxon>
        <taxon>Pseudoscardovia</taxon>
    </lineage>
</organism>
<dbReference type="InterPro" id="IPR009057">
    <property type="entry name" value="Homeodomain-like_sf"/>
</dbReference>